<evidence type="ECO:0000313" key="1">
    <source>
        <dbReference type="EMBL" id="ROR91995.1"/>
    </source>
</evidence>
<reference evidence="1 2" key="1">
    <citation type="submission" date="2018-11" db="EMBL/GenBank/DDBJ databases">
        <title>Sequencing the genomes of 1000 actinobacteria strains.</title>
        <authorList>
            <person name="Klenk H.-P."/>
        </authorList>
    </citation>
    <scope>NUCLEOTIDE SEQUENCE [LARGE SCALE GENOMIC DNA]</scope>
    <source>
        <strain evidence="1 2">DSM 12652</strain>
    </source>
</reference>
<protein>
    <submittedName>
        <fullName evidence="1">Uncharacterized protein</fullName>
    </submittedName>
</protein>
<organism evidence="1 2">
    <name type="scientific">Nocardioides aurantiacus</name>
    <dbReference type="NCBI Taxonomy" id="86796"/>
    <lineage>
        <taxon>Bacteria</taxon>
        <taxon>Bacillati</taxon>
        <taxon>Actinomycetota</taxon>
        <taxon>Actinomycetes</taxon>
        <taxon>Propionibacteriales</taxon>
        <taxon>Nocardioidaceae</taxon>
        <taxon>Nocardioides</taxon>
    </lineage>
</organism>
<proteinExistence type="predicted"/>
<comment type="caution">
    <text evidence="1">The sequence shown here is derived from an EMBL/GenBank/DDBJ whole genome shotgun (WGS) entry which is preliminary data.</text>
</comment>
<evidence type="ECO:0000313" key="2">
    <source>
        <dbReference type="Proteomes" id="UP000281738"/>
    </source>
</evidence>
<dbReference type="Proteomes" id="UP000281738">
    <property type="component" value="Unassembled WGS sequence"/>
</dbReference>
<keyword evidence="2" id="KW-1185">Reference proteome</keyword>
<gene>
    <name evidence="1" type="ORF">EDD33_2876</name>
</gene>
<sequence>MRRVSRAPHENVATVLVDPCVLADLELSLMALDLRVWPVRTAPICEDGPRQEFQVRRRLLMGRRGAWDCAATWVPVWVGFGPTWRTGDEPLPWAAHEALWEALGRRAEHVRFHKRLGGVRPLPLPVDLDG</sequence>
<name>A0A3N2CWS2_9ACTN</name>
<dbReference type="EMBL" id="RKHO01000001">
    <property type="protein sequence ID" value="ROR91995.1"/>
    <property type="molecule type" value="Genomic_DNA"/>
</dbReference>
<accession>A0A3N2CWS2</accession>
<dbReference type="AlphaFoldDB" id="A0A3N2CWS2"/>